<evidence type="ECO:0000313" key="4">
    <source>
        <dbReference type="EMBL" id="TXG64596.1"/>
    </source>
</evidence>
<keyword evidence="5" id="KW-1185">Reference proteome</keyword>
<dbReference type="OrthoDB" id="1932220at2759"/>
<protein>
    <submittedName>
        <fullName evidence="4">Uncharacterized protein</fullName>
    </submittedName>
</protein>
<comment type="caution">
    <text evidence="4">The sequence shown here is derived from an EMBL/GenBank/DDBJ whole genome shotgun (WGS) entry which is preliminary data.</text>
</comment>
<reference evidence="5" key="1">
    <citation type="journal article" date="2019" name="Gigascience">
        <title>De novo genome assembly of the endangered Acer yangbiense, a plant species with extremely small populations endemic to Yunnan Province, China.</title>
        <authorList>
            <person name="Yang J."/>
            <person name="Wariss H.M."/>
            <person name="Tao L."/>
            <person name="Zhang R."/>
            <person name="Yun Q."/>
            <person name="Hollingsworth P."/>
            <person name="Dao Z."/>
            <person name="Luo G."/>
            <person name="Guo H."/>
            <person name="Ma Y."/>
            <person name="Sun W."/>
        </authorList>
    </citation>
    <scope>NUCLEOTIDE SEQUENCE [LARGE SCALE GENOMIC DNA]</scope>
    <source>
        <strain evidence="5">cv. Malutang</strain>
    </source>
</reference>
<sequence length="143" mass="15933">MNGWAKACKLGNINDVIVPNFECGILFPPIDISGYELPPLSKPKYKSDQVVTKRLVFDAKTISKLKADHQAAMRLNCKPSTTVVLTALIWRTQINAARARYGRFRTSLLSEIMNLRDPDVVLLSIGQLGKNDNGNIPIPRPKM</sequence>
<organism evidence="4 5">
    <name type="scientific">Acer yangbiense</name>
    <dbReference type="NCBI Taxonomy" id="1000413"/>
    <lineage>
        <taxon>Eukaryota</taxon>
        <taxon>Viridiplantae</taxon>
        <taxon>Streptophyta</taxon>
        <taxon>Embryophyta</taxon>
        <taxon>Tracheophyta</taxon>
        <taxon>Spermatophyta</taxon>
        <taxon>Magnoliopsida</taxon>
        <taxon>eudicotyledons</taxon>
        <taxon>Gunneridae</taxon>
        <taxon>Pentapetalae</taxon>
        <taxon>rosids</taxon>
        <taxon>malvids</taxon>
        <taxon>Sapindales</taxon>
        <taxon>Sapindaceae</taxon>
        <taxon>Hippocastanoideae</taxon>
        <taxon>Acereae</taxon>
        <taxon>Acer</taxon>
    </lineage>
</organism>
<dbReference type="PANTHER" id="PTHR31623:SF83">
    <property type="entry name" value="ACETYL-COA-BENZYLALCOHOL ACETYLTRANSFERASE-LIKE"/>
    <property type="match status" value="1"/>
</dbReference>
<keyword evidence="3" id="KW-0012">Acyltransferase</keyword>
<dbReference type="InterPro" id="IPR023213">
    <property type="entry name" value="CAT-like_dom_sf"/>
</dbReference>
<dbReference type="AlphaFoldDB" id="A0A5C7I826"/>
<dbReference type="Gene3D" id="3.30.559.10">
    <property type="entry name" value="Chloramphenicol acetyltransferase-like domain"/>
    <property type="match status" value="1"/>
</dbReference>
<dbReference type="GO" id="GO:0016746">
    <property type="term" value="F:acyltransferase activity"/>
    <property type="evidence" value="ECO:0007669"/>
    <property type="project" value="UniProtKB-KW"/>
</dbReference>
<name>A0A5C7I826_9ROSI</name>
<evidence type="ECO:0000313" key="5">
    <source>
        <dbReference type="Proteomes" id="UP000323000"/>
    </source>
</evidence>
<dbReference type="EMBL" id="VAHF01000004">
    <property type="protein sequence ID" value="TXG64596.1"/>
    <property type="molecule type" value="Genomic_DNA"/>
</dbReference>
<dbReference type="Pfam" id="PF02458">
    <property type="entry name" value="Transferase"/>
    <property type="match status" value="1"/>
</dbReference>
<gene>
    <name evidence="4" type="ORF">EZV62_011590</name>
</gene>
<evidence type="ECO:0000256" key="1">
    <source>
        <dbReference type="ARBA" id="ARBA00009861"/>
    </source>
</evidence>
<proteinExistence type="inferred from homology"/>
<evidence type="ECO:0000256" key="2">
    <source>
        <dbReference type="ARBA" id="ARBA00022679"/>
    </source>
</evidence>
<comment type="similarity">
    <text evidence="1">Belongs to the plant acyltransferase family.</text>
</comment>
<evidence type="ECO:0000256" key="3">
    <source>
        <dbReference type="ARBA" id="ARBA00023315"/>
    </source>
</evidence>
<dbReference type="PANTHER" id="PTHR31623">
    <property type="entry name" value="F21J9.9"/>
    <property type="match status" value="1"/>
</dbReference>
<accession>A0A5C7I826</accession>
<keyword evidence="2" id="KW-0808">Transferase</keyword>
<dbReference type="Proteomes" id="UP000323000">
    <property type="component" value="Chromosome 4"/>
</dbReference>